<comment type="similarity">
    <text evidence="2">Belongs to the FliR/MopE/SpaR family.</text>
</comment>
<evidence type="ECO:0000256" key="4">
    <source>
        <dbReference type="ARBA" id="ARBA00022692"/>
    </source>
</evidence>
<evidence type="ECO:0000256" key="1">
    <source>
        <dbReference type="ARBA" id="ARBA00004651"/>
    </source>
</evidence>
<dbReference type="PANTHER" id="PTHR30065">
    <property type="entry name" value="FLAGELLAR BIOSYNTHETIC PROTEIN FLIR"/>
    <property type="match status" value="1"/>
</dbReference>
<dbReference type="InterPro" id="IPR002010">
    <property type="entry name" value="T3SS_IM_R"/>
</dbReference>
<protein>
    <submittedName>
        <fullName evidence="8">Flagellar biosynthetic protein FliR</fullName>
    </submittedName>
</protein>
<organism evidence="8 9">
    <name type="scientific">Paracoccus sulfuroxidans</name>
    <dbReference type="NCBI Taxonomy" id="384678"/>
    <lineage>
        <taxon>Bacteria</taxon>
        <taxon>Pseudomonadati</taxon>
        <taxon>Pseudomonadota</taxon>
        <taxon>Alphaproteobacteria</taxon>
        <taxon>Rhodobacterales</taxon>
        <taxon>Paracoccaceae</taxon>
        <taxon>Paracoccus</taxon>
    </lineage>
</organism>
<dbReference type="GO" id="GO:0005886">
    <property type="term" value="C:plasma membrane"/>
    <property type="evidence" value="ECO:0007669"/>
    <property type="project" value="UniProtKB-SubCell"/>
</dbReference>
<accession>A0A562N7A1</accession>
<keyword evidence="8" id="KW-0966">Cell projection</keyword>
<keyword evidence="3" id="KW-1003">Cell membrane</keyword>
<keyword evidence="8" id="KW-0282">Flagellum</keyword>
<evidence type="ECO:0000256" key="6">
    <source>
        <dbReference type="ARBA" id="ARBA00023136"/>
    </source>
</evidence>
<dbReference type="PANTHER" id="PTHR30065:SF1">
    <property type="entry name" value="SURFACE PRESENTATION OF ANTIGENS PROTEIN SPAR"/>
    <property type="match status" value="1"/>
</dbReference>
<sequence length="252" mass="26498">MTEGLQDPAFLTMMMTLFLVYCRVQACFISMPAFSQRVLPARVRVALAMAVTPLLAQQDGLRQLPAGLATLGMLVAAELVTGLVLGALVRLMAGALDIAASTIAASASLSQLIGATTEYAPHPIGNLLHLAGLALLMAMGFPVLLCELLRDSFQLRPLGDWPQIAELLPNVVGIMSRAFLLAMLLAAPFILGGFLFQLLTGMVSKVMPSLPIVFIAAPAAILLALLGITLLTPSILSVWAEALLTLVEDGPA</sequence>
<dbReference type="PRINTS" id="PR00953">
    <property type="entry name" value="TYPE3IMRPROT"/>
</dbReference>
<dbReference type="GO" id="GO:0006605">
    <property type="term" value="P:protein targeting"/>
    <property type="evidence" value="ECO:0007669"/>
    <property type="project" value="InterPro"/>
</dbReference>
<feature type="transmembrane region" description="Helical" evidence="7">
    <location>
        <begin position="127"/>
        <end position="149"/>
    </location>
</feature>
<dbReference type="OrthoDB" id="9779817at2"/>
<gene>
    <name evidence="8" type="ORF">IQ24_03890</name>
</gene>
<keyword evidence="6 7" id="KW-0472">Membrane</keyword>
<evidence type="ECO:0000256" key="7">
    <source>
        <dbReference type="SAM" id="Phobius"/>
    </source>
</evidence>
<evidence type="ECO:0000256" key="5">
    <source>
        <dbReference type="ARBA" id="ARBA00022989"/>
    </source>
</evidence>
<proteinExistence type="inferred from homology"/>
<feature type="transmembrane region" description="Helical" evidence="7">
    <location>
        <begin position="64"/>
        <end position="88"/>
    </location>
</feature>
<keyword evidence="9" id="KW-1185">Reference proteome</keyword>
<feature type="transmembrane region" description="Helical" evidence="7">
    <location>
        <begin position="12"/>
        <end position="34"/>
    </location>
</feature>
<dbReference type="EMBL" id="VLKU01000017">
    <property type="protein sequence ID" value="TWI28059.1"/>
    <property type="molecule type" value="Genomic_DNA"/>
</dbReference>
<comment type="caution">
    <text evidence="8">The sequence shown here is derived from an EMBL/GenBank/DDBJ whole genome shotgun (WGS) entry which is preliminary data.</text>
</comment>
<name>A0A562N7A1_9RHOB</name>
<feature type="transmembrane region" description="Helical" evidence="7">
    <location>
        <begin position="211"/>
        <end position="231"/>
    </location>
</feature>
<keyword evidence="4 7" id="KW-0812">Transmembrane</keyword>
<keyword evidence="5 7" id="KW-1133">Transmembrane helix</keyword>
<dbReference type="RefSeq" id="WP_145400029.1">
    <property type="nucleotide sequence ID" value="NZ_VLKU01000017.1"/>
</dbReference>
<dbReference type="Proteomes" id="UP000316225">
    <property type="component" value="Unassembled WGS sequence"/>
</dbReference>
<dbReference type="AlphaFoldDB" id="A0A562N7A1"/>
<feature type="transmembrane region" description="Helical" evidence="7">
    <location>
        <begin position="178"/>
        <end position="199"/>
    </location>
</feature>
<evidence type="ECO:0000313" key="8">
    <source>
        <dbReference type="EMBL" id="TWI28059.1"/>
    </source>
</evidence>
<comment type="subcellular location">
    <subcellularLocation>
        <location evidence="1">Cell membrane</location>
        <topology evidence="1">Multi-pass membrane protein</topology>
    </subcellularLocation>
</comment>
<keyword evidence="8" id="KW-0969">Cilium</keyword>
<reference evidence="8 9" key="1">
    <citation type="journal article" date="2015" name="Stand. Genomic Sci.">
        <title>Genomic Encyclopedia of Bacterial and Archaeal Type Strains, Phase III: the genomes of soil and plant-associated and newly described type strains.</title>
        <authorList>
            <person name="Whitman W.B."/>
            <person name="Woyke T."/>
            <person name="Klenk H.P."/>
            <person name="Zhou Y."/>
            <person name="Lilburn T.G."/>
            <person name="Beck B.J."/>
            <person name="De Vos P."/>
            <person name="Vandamme P."/>
            <person name="Eisen J.A."/>
            <person name="Garrity G."/>
            <person name="Hugenholtz P."/>
            <person name="Kyrpides N.C."/>
        </authorList>
    </citation>
    <scope>NUCLEOTIDE SEQUENCE [LARGE SCALE GENOMIC DNA]</scope>
    <source>
        <strain evidence="8 9">CGMCC 1.5364</strain>
    </source>
</reference>
<evidence type="ECO:0000313" key="9">
    <source>
        <dbReference type="Proteomes" id="UP000316225"/>
    </source>
</evidence>
<evidence type="ECO:0000256" key="2">
    <source>
        <dbReference type="ARBA" id="ARBA00009772"/>
    </source>
</evidence>
<dbReference type="Pfam" id="PF01311">
    <property type="entry name" value="Bac_export_1"/>
    <property type="match status" value="1"/>
</dbReference>
<evidence type="ECO:0000256" key="3">
    <source>
        <dbReference type="ARBA" id="ARBA00022475"/>
    </source>
</evidence>